<evidence type="ECO:0000256" key="2">
    <source>
        <dbReference type="SAM" id="Phobius"/>
    </source>
</evidence>
<dbReference type="OrthoDB" id="5044126at2"/>
<evidence type="ECO:0008006" key="5">
    <source>
        <dbReference type="Google" id="ProtNLM"/>
    </source>
</evidence>
<evidence type="ECO:0000256" key="1">
    <source>
        <dbReference type="SAM" id="MobiDB-lite"/>
    </source>
</evidence>
<reference evidence="4" key="1">
    <citation type="submission" date="2019-09" db="EMBL/GenBank/DDBJ databases">
        <title>Mumia zhuanghuii sp. nov. isolated from the intestinal contents of plateau pika (Ochotona curzoniae) in the Qinghai-Tibet plateau of China.</title>
        <authorList>
            <person name="Tian Z."/>
        </authorList>
    </citation>
    <scope>NUCLEOTIDE SEQUENCE [LARGE SCALE GENOMIC DNA]</scope>
    <source>
        <strain evidence="4">DSM 25564</strain>
    </source>
</reference>
<feature type="transmembrane region" description="Helical" evidence="2">
    <location>
        <begin position="224"/>
        <end position="257"/>
    </location>
</feature>
<keyword evidence="4" id="KW-1185">Reference proteome</keyword>
<keyword evidence="2" id="KW-0472">Membrane</keyword>
<feature type="transmembrane region" description="Helical" evidence="2">
    <location>
        <begin position="272"/>
        <end position="292"/>
    </location>
</feature>
<dbReference type="EMBL" id="VYRZ01000001">
    <property type="protein sequence ID" value="KAA9089045.1"/>
    <property type="molecule type" value="Genomic_DNA"/>
</dbReference>
<organism evidence="3 4">
    <name type="scientific">Microbacterium radiodurans</name>
    <dbReference type="NCBI Taxonomy" id="661398"/>
    <lineage>
        <taxon>Bacteria</taxon>
        <taxon>Bacillati</taxon>
        <taxon>Actinomycetota</taxon>
        <taxon>Actinomycetes</taxon>
        <taxon>Micrococcales</taxon>
        <taxon>Microbacteriaceae</taxon>
        <taxon>Microbacterium</taxon>
    </lineage>
</organism>
<feature type="region of interest" description="Disordered" evidence="1">
    <location>
        <begin position="1"/>
        <end position="26"/>
    </location>
</feature>
<evidence type="ECO:0000313" key="4">
    <source>
        <dbReference type="Proteomes" id="UP000327039"/>
    </source>
</evidence>
<accession>A0A5J5IW42</accession>
<comment type="caution">
    <text evidence="3">The sequence shown here is derived from an EMBL/GenBank/DDBJ whole genome shotgun (WGS) entry which is preliminary data.</text>
</comment>
<name>A0A5J5IW42_9MICO</name>
<evidence type="ECO:0000313" key="3">
    <source>
        <dbReference type="EMBL" id="KAA9089045.1"/>
    </source>
</evidence>
<gene>
    <name evidence="3" type="ORF">F6B42_00615</name>
</gene>
<dbReference type="Proteomes" id="UP000327039">
    <property type="component" value="Unassembled WGS sequence"/>
</dbReference>
<keyword evidence="2" id="KW-0812">Transmembrane</keyword>
<protein>
    <recommendedName>
        <fullName evidence="5">WXG100 family type VII secretion target</fullName>
    </recommendedName>
</protein>
<sequence>MSWFGSYPAPDHTPAGNPIGPVEGDDGEVAERATQLTELAEMMTSAAATIQRLVDHGSTMEGAAIDRLRESAGQVGDDLGLAADLYQIVAPHVTAYANALSTARVTVDPRAANLADLWDQYAARARESDDLAGGVGRRPGADAEPEDVTAFERREEEAGQASADADAALTAWEDEAARYDTAWNTWHDAFLSAANGITEEATNAIRDTPEDDWRGFLASASEFLMWAGIVLAVLAVVIGGPIIAVLGTVVAVLALIVTICQMPYGDADGWDLAFAIVGVIPFGAIAEGATALRGGSGTLLSQFGEGGGSFVRTMFDVTPASGNSSLIGDLGRAFSDDGARWLMGLRSGQDFFSTMNTLGPELVSGGDFMARLFTGRDAAFLDVVDTLYADAPDMLAYLVGAGGTGAQSMLTFSEPWRP</sequence>
<dbReference type="RefSeq" id="WP_150417666.1">
    <property type="nucleotide sequence ID" value="NZ_VYRZ01000001.1"/>
</dbReference>
<keyword evidence="2" id="KW-1133">Transmembrane helix</keyword>
<proteinExistence type="predicted"/>
<dbReference type="AlphaFoldDB" id="A0A5J5IW42"/>